<comment type="caution">
    <text evidence="1">The sequence shown here is derived from an EMBL/GenBank/DDBJ whole genome shotgun (WGS) entry which is preliminary data.</text>
</comment>
<dbReference type="Proteomes" id="UP000463388">
    <property type="component" value="Unassembled WGS sequence"/>
</dbReference>
<dbReference type="OrthoDB" id="3173905at2"/>
<evidence type="ECO:0000313" key="2">
    <source>
        <dbReference type="Proteomes" id="UP000463388"/>
    </source>
</evidence>
<keyword evidence="2" id="KW-1185">Reference proteome</keyword>
<evidence type="ECO:0008006" key="3">
    <source>
        <dbReference type="Google" id="ProtNLM"/>
    </source>
</evidence>
<gene>
    <name evidence="1" type="ORF">GKZ27_10210</name>
</gene>
<organism evidence="1 2">
    <name type="scientific">Adlercreutzia mucosicola</name>
    <dbReference type="NCBI Taxonomy" id="580026"/>
    <lineage>
        <taxon>Bacteria</taxon>
        <taxon>Bacillati</taxon>
        <taxon>Actinomycetota</taxon>
        <taxon>Coriobacteriia</taxon>
        <taxon>Eggerthellales</taxon>
        <taxon>Eggerthellaceae</taxon>
        <taxon>Adlercreutzia</taxon>
    </lineage>
</organism>
<protein>
    <recommendedName>
        <fullName evidence="3">DUF559 domain-containing protein</fullName>
    </recommendedName>
</protein>
<reference evidence="1 2" key="1">
    <citation type="submission" date="2019-12" db="EMBL/GenBank/DDBJ databases">
        <title>Microbes associate with the intestines of laboratory mice.</title>
        <authorList>
            <person name="Navarre W."/>
            <person name="Wong E."/>
        </authorList>
    </citation>
    <scope>NUCLEOTIDE SEQUENCE [LARGE SCALE GENOMIC DNA]</scope>
    <source>
        <strain evidence="1 2">NM66_B29</strain>
    </source>
</reference>
<dbReference type="AlphaFoldDB" id="A0A6N8JRN3"/>
<dbReference type="EMBL" id="WSRR01000033">
    <property type="protein sequence ID" value="MVX61817.1"/>
    <property type="molecule type" value="Genomic_DNA"/>
</dbReference>
<sequence>MVNGNLLPRRRRAFAKLSPIRVFFYGISSFSYWMSVSDRPPLTSAVGAEALQHCVPHAQVIGYLQRLFPQIPQPYHVLVRDHRKSPVPQAVTHVSIFSYRERPFARIADGVFSSSPELCFVQLAVALPFHELVKAGDALCGTFFIDPTSRNGLGARSPLTSKKRIEAFVRRHPGLRGASAARSALRFVVDGAASPPEAFLWSLLSIPHRYGGYAIPDLAMNRRMKPSKRARRIAGRETLVPDISHFKSRLAIEYDSNSEHLDPCQISLDASKRLALEADGFKVISVTARQLASASAMKNVAEEAGKRVGRRLRIRGKGFKDAHRKLYGAGWSLRDYHRCEWREGVFVDRSFDESACGGA</sequence>
<dbReference type="RefSeq" id="WP_160347187.1">
    <property type="nucleotide sequence ID" value="NZ_WSRR01000033.1"/>
</dbReference>
<proteinExistence type="predicted"/>
<evidence type="ECO:0000313" key="1">
    <source>
        <dbReference type="EMBL" id="MVX61817.1"/>
    </source>
</evidence>
<name>A0A6N8JRN3_9ACTN</name>
<accession>A0A6N8JRN3</accession>